<protein>
    <recommendedName>
        <fullName evidence="2">2-amino-4-hydroxy-6-hydroxymethyldihydropteridine diphosphokinase</fullName>
        <ecNumber evidence="2">2.7.6.3</ecNumber>
    </recommendedName>
</protein>
<evidence type="ECO:0000256" key="6">
    <source>
        <dbReference type="ARBA" id="ARBA00022840"/>
    </source>
</evidence>
<dbReference type="Gene3D" id="3.30.70.560">
    <property type="entry name" value="7,8-Dihydro-6-hydroxymethylpterin-pyrophosphokinase HPPK"/>
    <property type="match status" value="1"/>
</dbReference>
<evidence type="ECO:0000256" key="2">
    <source>
        <dbReference type="ARBA" id="ARBA00013253"/>
    </source>
</evidence>
<dbReference type="GO" id="GO:0005524">
    <property type="term" value="F:ATP binding"/>
    <property type="evidence" value="ECO:0007669"/>
    <property type="project" value="UniProtKB-KW"/>
</dbReference>
<evidence type="ECO:0000259" key="8">
    <source>
        <dbReference type="Pfam" id="PF01288"/>
    </source>
</evidence>
<dbReference type="AlphaFoldDB" id="X0SPB1"/>
<dbReference type="Pfam" id="PF01288">
    <property type="entry name" value="HPPK"/>
    <property type="match status" value="1"/>
</dbReference>
<evidence type="ECO:0000313" key="9">
    <source>
        <dbReference type="EMBL" id="GAF82904.1"/>
    </source>
</evidence>
<dbReference type="GO" id="GO:0016301">
    <property type="term" value="F:kinase activity"/>
    <property type="evidence" value="ECO:0007669"/>
    <property type="project" value="UniProtKB-KW"/>
</dbReference>
<dbReference type="UniPathway" id="UPA00077">
    <property type="reaction ID" value="UER00155"/>
</dbReference>
<comment type="caution">
    <text evidence="9">The sequence shown here is derived from an EMBL/GenBank/DDBJ whole genome shotgun (WGS) entry which is preliminary data.</text>
</comment>
<sequence length="152" mass="16927">GLNSPFKENLQKALDILSQRLRLGQVSPVYDTEPVGNVNQPRFLNLVCETYTTLAPRELLILVKGIESRLGRVRSNPNAPRTIDIDILFYGDQVVETPDLVIPHPRLAKRAFVLVPLGQIAPDLVHPVNGKTVKELLKEVEGIQGVFEWVDG</sequence>
<dbReference type="PANTHER" id="PTHR43071">
    <property type="entry name" value="2-AMINO-4-HYDROXY-6-HYDROXYMETHYLDIHYDROPTERIDINE PYROPHOSPHOKINASE"/>
    <property type="match status" value="1"/>
</dbReference>
<dbReference type="SUPFAM" id="SSF55083">
    <property type="entry name" value="6-hydroxymethyl-7,8-dihydropterin pyrophosphokinase, HPPK"/>
    <property type="match status" value="1"/>
</dbReference>
<proteinExistence type="predicted"/>
<evidence type="ECO:0000256" key="5">
    <source>
        <dbReference type="ARBA" id="ARBA00022777"/>
    </source>
</evidence>
<feature type="domain" description="7,8-dihydro-6-hydroxymethylpterin-pyrophosphokinase" evidence="8">
    <location>
        <begin position="7"/>
        <end position="122"/>
    </location>
</feature>
<keyword evidence="6" id="KW-0067">ATP-binding</keyword>
<comment type="pathway">
    <text evidence="1">Cofactor biosynthesis; tetrahydrofolate biosynthesis; 2-amino-4-hydroxy-6-hydroxymethyl-7,8-dihydropteridine diphosphate from 7,8-dihydroneopterin triphosphate: step 4/4.</text>
</comment>
<reference evidence="9" key="1">
    <citation type="journal article" date="2014" name="Front. Microbiol.">
        <title>High frequency of phylogenetically diverse reductive dehalogenase-homologous genes in deep subseafloor sedimentary metagenomes.</title>
        <authorList>
            <person name="Kawai M."/>
            <person name="Futagami T."/>
            <person name="Toyoda A."/>
            <person name="Takaki Y."/>
            <person name="Nishi S."/>
            <person name="Hori S."/>
            <person name="Arai W."/>
            <person name="Tsubouchi T."/>
            <person name="Morono Y."/>
            <person name="Uchiyama I."/>
            <person name="Ito T."/>
            <person name="Fujiyama A."/>
            <person name="Inagaki F."/>
            <person name="Takami H."/>
        </authorList>
    </citation>
    <scope>NUCLEOTIDE SEQUENCE</scope>
    <source>
        <strain evidence="9">Expedition CK06-06</strain>
    </source>
</reference>
<keyword evidence="5" id="KW-0418">Kinase</keyword>
<keyword evidence="4" id="KW-0547">Nucleotide-binding</keyword>
<evidence type="ECO:0000256" key="3">
    <source>
        <dbReference type="ARBA" id="ARBA00022679"/>
    </source>
</evidence>
<keyword evidence="3" id="KW-0808">Transferase</keyword>
<dbReference type="PANTHER" id="PTHR43071:SF1">
    <property type="entry name" value="2-AMINO-4-HYDROXY-6-HYDROXYMETHYLDIHYDROPTERIDINE PYROPHOSPHOKINASE"/>
    <property type="match status" value="1"/>
</dbReference>
<dbReference type="GO" id="GO:0046656">
    <property type="term" value="P:folic acid biosynthetic process"/>
    <property type="evidence" value="ECO:0007669"/>
    <property type="project" value="UniProtKB-KW"/>
</dbReference>
<dbReference type="NCBIfam" id="TIGR01498">
    <property type="entry name" value="folK"/>
    <property type="match status" value="1"/>
</dbReference>
<accession>X0SPB1</accession>
<feature type="non-terminal residue" evidence="9">
    <location>
        <position position="1"/>
    </location>
</feature>
<keyword evidence="7" id="KW-0289">Folate biosynthesis</keyword>
<dbReference type="EC" id="2.7.6.3" evidence="2"/>
<name>X0SPB1_9ZZZZ</name>
<dbReference type="GO" id="GO:0003848">
    <property type="term" value="F:2-amino-4-hydroxy-6-hydroxymethyldihydropteridine diphosphokinase activity"/>
    <property type="evidence" value="ECO:0007669"/>
    <property type="project" value="UniProtKB-EC"/>
</dbReference>
<organism evidence="9">
    <name type="scientific">marine sediment metagenome</name>
    <dbReference type="NCBI Taxonomy" id="412755"/>
    <lineage>
        <taxon>unclassified sequences</taxon>
        <taxon>metagenomes</taxon>
        <taxon>ecological metagenomes</taxon>
    </lineage>
</organism>
<evidence type="ECO:0000256" key="7">
    <source>
        <dbReference type="ARBA" id="ARBA00022909"/>
    </source>
</evidence>
<dbReference type="EMBL" id="BARS01008725">
    <property type="protein sequence ID" value="GAF82904.1"/>
    <property type="molecule type" value="Genomic_DNA"/>
</dbReference>
<dbReference type="InterPro" id="IPR000550">
    <property type="entry name" value="Hppk"/>
</dbReference>
<dbReference type="CDD" id="cd00483">
    <property type="entry name" value="HPPK"/>
    <property type="match status" value="1"/>
</dbReference>
<evidence type="ECO:0000256" key="1">
    <source>
        <dbReference type="ARBA" id="ARBA00005051"/>
    </source>
</evidence>
<dbReference type="InterPro" id="IPR035907">
    <property type="entry name" value="Hppk_sf"/>
</dbReference>
<gene>
    <name evidence="9" type="ORF">S01H1_16572</name>
</gene>
<evidence type="ECO:0000256" key="4">
    <source>
        <dbReference type="ARBA" id="ARBA00022741"/>
    </source>
</evidence>
<dbReference type="GO" id="GO:0046654">
    <property type="term" value="P:tetrahydrofolate biosynthetic process"/>
    <property type="evidence" value="ECO:0007669"/>
    <property type="project" value="UniProtKB-UniPathway"/>
</dbReference>